<gene>
    <name evidence="4" type="ORF">O181_055264</name>
</gene>
<dbReference type="InterPro" id="IPR025314">
    <property type="entry name" value="DUF4219"/>
</dbReference>
<evidence type="ECO:0000259" key="3">
    <source>
        <dbReference type="Pfam" id="PF22936"/>
    </source>
</evidence>
<sequence>MTDKNSDKETSSIPILDSTNYSEWNLRMMFHLRSKDLLDVCETPLAEVATGPSVNKWTKASHEAINIIASRLSHVVFLEVINNDTKDNAHLLWTKINDQYASKRAINRGRVWMDWIWSNYHGDLQEYINSCRKMKLELESVNIKIEAELLSFSILGKLVKDPKLQHYIKVLTLNDEVIEKPDLILTKLQDFVNNSRIQHTRQQNDPTALSTSAQNQNYKITYYCTNGQHNPNCTNHSKEQCYAEHPNLRPPQRNNKQRLPQSNPPSAHLSSTQALLTGTLKLKTDYQLIVDFSTGDASSSLIAEGIGSINILCNKTALTLKNCLFVPNLTCNLVSLLELVQDKLTITRGEDKFTLESSKIPRLEGRVQNNLMLLDFSVPKTLITKEVRDLWHNRLGHPGSLSLKTMGLPDGPDPCTVCDINKAHALPFKHQFDC</sequence>
<feature type="domain" description="Retrovirus-related Pol polyprotein from transposon TNT 1-94-like beta-barrel" evidence="3">
    <location>
        <begin position="298"/>
        <end position="341"/>
    </location>
</feature>
<accession>A0A9Q3E651</accession>
<evidence type="ECO:0000259" key="2">
    <source>
        <dbReference type="Pfam" id="PF13961"/>
    </source>
</evidence>
<dbReference type="OrthoDB" id="3251181at2759"/>
<protein>
    <recommendedName>
        <fullName evidence="6">GAG-pre-integrase domain-containing protein</fullName>
    </recommendedName>
</protein>
<name>A0A9Q3E651_9BASI</name>
<dbReference type="Pfam" id="PF13961">
    <property type="entry name" value="DUF4219"/>
    <property type="match status" value="1"/>
</dbReference>
<dbReference type="Pfam" id="PF22936">
    <property type="entry name" value="Pol_BBD"/>
    <property type="match status" value="1"/>
</dbReference>
<dbReference type="Proteomes" id="UP000765509">
    <property type="component" value="Unassembled WGS sequence"/>
</dbReference>
<evidence type="ECO:0000313" key="4">
    <source>
        <dbReference type="EMBL" id="MBW0515549.1"/>
    </source>
</evidence>
<evidence type="ECO:0000256" key="1">
    <source>
        <dbReference type="SAM" id="MobiDB-lite"/>
    </source>
</evidence>
<dbReference type="EMBL" id="AVOT02024692">
    <property type="protein sequence ID" value="MBW0515549.1"/>
    <property type="molecule type" value="Genomic_DNA"/>
</dbReference>
<feature type="non-terminal residue" evidence="4">
    <location>
        <position position="1"/>
    </location>
</feature>
<reference evidence="4" key="1">
    <citation type="submission" date="2021-03" db="EMBL/GenBank/DDBJ databases">
        <title>Draft genome sequence of rust myrtle Austropuccinia psidii MF-1, a brazilian biotype.</title>
        <authorList>
            <person name="Quecine M.C."/>
            <person name="Pachon D.M.R."/>
            <person name="Bonatelli M.L."/>
            <person name="Correr F.H."/>
            <person name="Franceschini L.M."/>
            <person name="Leite T.F."/>
            <person name="Margarido G.R.A."/>
            <person name="Almeida C.A."/>
            <person name="Ferrarezi J.A."/>
            <person name="Labate C.A."/>
        </authorList>
    </citation>
    <scope>NUCLEOTIDE SEQUENCE</scope>
    <source>
        <strain evidence="4">MF-1</strain>
    </source>
</reference>
<keyword evidence="5" id="KW-1185">Reference proteome</keyword>
<dbReference type="InterPro" id="IPR054722">
    <property type="entry name" value="PolX-like_BBD"/>
</dbReference>
<evidence type="ECO:0008006" key="6">
    <source>
        <dbReference type="Google" id="ProtNLM"/>
    </source>
</evidence>
<evidence type="ECO:0000313" key="5">
    <source>
        <dbReference type="Proteomes" id="UP000765509"/>
    </source>
</evidence>
<feature type="domain" description="DUF4219" evidence="2">
    <location>
        <begin position="16"/>
        <end position="42"/>
    </location>
</feature>
<feature type="region of interest" description="Disordered" evidence="1">
    <location>
        <begin position="244"/>
        <end position="270"/>
    </location>
</feature>
<comment type="caution">
    <text evidence="4">The sequence shown here is derived from an EMBL/GenBank/DDBJ whole genome shotgun (WGS) entry which is preliminary data.</text>
</comment>
<organism evidence="4 5">
    <name type="scientific">Austropuccinia psidii MF-1</name>
    <dbReference type="NCBI Taxonomy" id="1389203"/>
    <lineage>
        <taxon>Eukaryota</taxon>
        <taxon>Fungi</taxon>
        <taxon>Dikarya</taxon>
        <taxon>Basidiomycota</taxon>
        <taxon>Pucciniomycotina</taxon>
        <taxon>Pucciniomycetes</taxon>
        <taxon>Pucciniales</taxon>
        <taxon>Sphaerophragmiaceae</taxon>
        <taxon>Austropuccinia</taxon>
    </lineage>
</organism>
<feature type="compositionally biased region" description="Polar residues" evidence="1">
    <location>
        <begin position="252"/>
        <end position="270"/>
    </location>
</feature>
<proteinExistence type="predicted"/>
<dbReference type="AlphaFoldDB" id="A0A9Q3E651"/>